<dbReference type="InterPro" id="IPR015946">
    <property type="entry name" value="KH_dom-like_a/b"/>
</dbReference>
<comment type="subcellular location">
    <subcellularLocation>
        <location evidence="2">Cytoplasm</location>
    </subcellularLocation>
</comment>
<evidence type="ECO:0000256" key="1">
    <source>
        <dbReference type="ARBA" id="ARBA00022517"/>
    </source>
</evidence>
<comment type="subunit">
    <text evidence="2">Monomer. Binds 30S ribosomal subunits, but not 50S ribosomal subunits or 70S ribosomes.</text>
</comment>
<comment type="caution">
    <text evidence="3">The sequence shown here is derived from an EMBL/GenBank/DDBJ whole genome shotgun (WGS) entry which is preliminary data.</text>
</comment>
<dbReference type="InterPro" id="IPR023799">
    <property type="entry name" value="RbfA_dom_sf"/>
</dbReference>
<dbReference type="AlphaFoldDB" id="A0A1G2NF58"/>
<keyword evidence="2" id="KW-0963">Cytoplasm</keyword>
<dbReference type="GO" id="GO:0043024">
    <property type="term" value="F:ribosomal small subunit binding"/>
    <property type="evidence" value="ECO:0007669"/>
    <property type="project" value="TreeGrafter"/>
</dbReference>
<gene>
    <name evidence="2" type="primary">rbfA</name>
    <name evidence="3" type="ORF">A2938_02310</name>
</gene>
<comment type="function">
    <text evidence="2">One of several proteins that assist in the late maturation steps of the functional core of the 30S ribosomal subunit. Associates with free 30S ribosomal subunits (but not with 30S subunits that are part of 70S ribosomes or polysomes). Required for efficient processing of 16S rRNA. May interact with the 5'-terminal helix region of 16S rRNA.</text>
</comment>
<sequence>MATEKKKLRLAEEIAREAARFLEMESNRNSLITVTGVTLSEKNSRATILLSVLPESEEEKAVAFANRRAGGFRKFLGQAARMRRLPKITFIIDRGEKNRQRIEELSHTQ</sequence>
<evidence type="ECO:0000256" key="2">
    <source>
        <dbReference type="HAMAP-Rule" id="MF_00003"/>
    </source>
</evidence>
<dbReference type="EMBL" id="MHSA01000009">
    <property type="protein sequence ID" value="OHA34725.1"/>
    <property type="molecule type" value="Genomic_DNA"/>
</dbReference>
<dbReference type="GO" id="GO:0030490">
    <property type="term" value="P:maturation of SSU-rRNA"/>
    <property type="evidence" value="ECO:0007669"/>
    <property type="project" value="UniProtKB-UniRule"/>
</dbReference>
<organism evidence="3 4">
    <name type="scientific">Candidatus Taylorbacteria bacterium RIFCSPLOWO2_01_FULL_48_100</name>
    <dbReference type="NCBI Taxonomy" id="1802322"/>
    <lineage>
        <taxon>Bacteria</taxon>
        <taxon>Candidatus Tayloriibacteriota</taxon>
    </lineage>
</organism>
<dbReference type="SUPFAM" id="SSF89919">
    <property type="entry name" value="Ribosome-binding factor A, RbfA"/>
    <property type="match status" value="1"/>
</dbReference>
<dbReference type="Pfam" id="PF02033">
    <property type="entry name" value="RBFA"/>
    <property type="match status" value="1"/>
</dbReference>
<dbReference type="Proteomes" id="UP000177797">
    <property type="component" value="Unassembled WGS sequence"/>
</dbReference>
<name>A0A1G2NF58_9BACT</name>
<reference evidence="3 4" key="1">
    <citation type="journal article" date="2016" name="Nat. Commun.">
        <title>Thousands of microbial genomes shed light on interconnected biogeochemical processes in an aquifer system.</title>
        <authorList>
            <person name="Anantharaman K."/>
            <person name="Brown C.T."/>
            <person name="Hug L.A."/>
            <person name="Sharon I."/>
            <person name="Castelle C.J."/>
            <person name="Probst A.J."/>
            <person name="Thomas B.C."/>
            <person name="Singh A."/>
            <person name="Wilkins M.J."/>
            <person name="Karaoz U."/>
            <person name="Brodie E.L."/>
            <person name="Williams K.H."/>
            <person name="Hubbard S.S."/>
            <person name="Banfield J.F."/>
        </authorList>
    </citation>
    <scope>NUCLEOTIDE SEQUENCE [LARGE SCALE GENOMIC DNA]</scope>
</reference>
<comment type="similarity">
    <text evidence="2">Belongs to the RbfA family.</text>
</comment>
<evidence type="ECO:0000313" key="4">
    <source>
        <dbReference type="Proteomes" id="UP000177797"/>
    </source>
</evidence>
<keyword evidence="1 2" id="KW-0690">Ribosome biogenesis</keyword>
<protein>
    <recommendedName>
        <fullName evidence="2">Ribosome-binding factor A</fullName>
    </recommendedName>
</protein>
<dbReference type="NCBIfam" id="TIGR00082">
    <property type="entry name" value="rbfA"/>
    <property type="match status" value="1"/>
</dbReference>
<evidence type="ECO:0000313" key="3">
    <source>
        <dbReference type="EMBL" id="OHA34725.1"/>
    </source>
</evidence>
<dbReference type="PANTHER" id="PTHR33515">
    <property type="entry name" value="RIBOSOME-BINDING FACTOR A, CHLOROPLASTIC-RELATED"/>
    <property type="match status" value="1"/>
</dbReference>
<proteinExistence type="inferred from homology"/>
<accession>A0A1G2NF58</accession>
<dbReference type="Gene3D" id="3.30.300.20">
    <property type="match status" value="1"/>
</dbReference>
<dbReference type="InterPro" id="IPR000238">
    <property type="entry name" value="RbfA"/>
</dbReference>
<dbReference type="GO" id="GO:0005829">
    <property type="term" value="C:cytosol"/>
    <property type="evidence" value="ECO:0007669"/>
    <property type="project" value="TreeGrafter"/>
</dbReference>
<dbReference type="HAMAP" id="MF_00003">
    <property type="entry name" value="RbfA"/>
    <property type="match status" value="1"/>
</dbReference>
<dbReference type="PANTHER" id="PTHR33515:SF1">
    <property type="entry name" value="RIBOSOME-BINDING FACTOR A, CHLOROPLASTIC-RELATED"/>
    <property type="match status" value="1"/>
</dbReference>